<dbReference type="InParanoid" id="Q22XR4"/>
<dbReference type="PANTHER" id="PTHR45696:SF10">
    <property type="entry name" value="LARGE RIBOSOMAL SUBUNIT PROTEIN P1"/>
    <property type="match status" value="1"/>
</dbReference>
<protein>
    <submittedName>
        <fullName evidence="5">60S acidic ribosomal protein</fullName>
    </submittedName>
</protein>
<evidence type="ECO:0000313" key="6">
    <source>
        <dbReference type="Proteomes" id="UP000009168"/>
    </source>
</evidence>
<sequence length="198" mass="22029">MNVNEGDKFIYKMKSNKKNKAKKETRGRKQKKKGKIKKEKDQSIDKRGHFSIQILLQSKKINRISRDKNILIQSKEKINQKQKSEIMSLLSHQACTYAVLLLSDDGQAITVDNINKVLTKAKVQNVEKYLPKLYVSNITPAVIASTIANGGSSSSGSAPAAAAVAKEAPKEEKKAEVKEEKKAEKEPEEDLDMGDLFG</sequence>
<evidence type="ECO:0000256" key="2">
    <source>
        <dbReference type="ARBA" id="ARBA00022980"/>
    </source>
</evidence>
<gene>
    <name evidence="5" type="ORF">TTHERM_01005320</name>
</gene>
<proteinExistence type="inferred from homology"/>
<dbReference type="HAMAP" id="MF_01478">
    <property type="entry name" value="Ribosomal_L12_arch"/>
    <property type="match status" value="1"/>
</dbReference>
<feature type="compositionally biased region" description="Basic and acidic residues" evidence="4">
    <location>
        <begin position="1"/>
        <end position="10"/>
    </location>
</feature>
<accession>Q22XR4</accession>
<dbReference type="RefSeq" id="XP_001010352.2">
    <property type="nucleotide sequence ID" value="XM_001010352.2"/>
</dbReference>
<dbReference type="Gene3D" id="1.10.10.1410">
    <property type="match status" value="1"/>
</dbReference>
<evidence type="ECO:0000256" key="4">
    <source>
        <dbReference type="SAM" id="MobiDB-lite"/>
    </source>
</evidence>
<dbReference type="GO" id="GO:0002181">
    <property type="term" value="P:cytoplasmic translation"/>
    <property type="evidence" value="ECO:0007669"/>
    <property type="project" value="TreeGrafter"/>
</dbReference>
<dbReference type="PANTHER" id="PTHR45696">
    <property type="entry name" value="60S ACIDIC RIBOSOMAL PROTEIN P1"/>
    <property type="match status" value="1"/>
</dbReference>
<dbReference type="KEGG" id="tet:TTHERM_01005320"/>
<feature type="compositionally biased region" description="Basic residues" evidence="4">
    <location>
        <begin position="14"/>
        <end position="37"/>
    </location>
</feature>
<dbReference type="GO" id="GO:0022625">
    <property type="term" value="C:cytosolic large ribosomal subunit"/>
    <property type="evidence" value="ECO:0007669"/>
    <property type="project" value="TreeGrafter"/>
</dbReference>
<organism evidence="5 6">
    <name type="scientific">Tetrahymena thermophila (strain SB210)</name>
    <dbReference type="NCBI Taxonomy" id="312017"/>
    <lineage>
        <taxon>Eukaryota</taxon>
        <taxon>Sar</taxon>
        <taxon>Alveolata</taxon>
        <taxon>Ciliophora</taxon>
        <taxon>Intramacronucleata</taxon>
        <taxon>Oligohymenophorea</taxon>
        <taxon>Hymenostomatida</taxon>
        <taxon>Tetrahymenina</taxon>
        <taxon>Tetrahymenidae</taxon>
        <taxon>Tetrahymena</taxon>
    </lineage>
</organism>
<dbReference type="GO" id="GO:0043021">
    <property type="term" value="F:ribonucleoprotein complex binding"/>
    <property type="evidence" value="ECO:0007669"/>
    <property type="project" value="TreeGrafter"/>
</dbReference>
<feature type="compositionally biased region" description="Acidic residues" evidence="4">
    <location>
        <begin position="186"/>
        <end position="198"/>
    </location>
</feature>
<evidence type="ECO:0000313" key="5">
    <source>
        <dbReference type="EMBL" id="EAR90107.2"/>
    </source>
</evidence>
<dbReference type="FunFam" id="1.10.10.1410:FF:000002">
    <property type="entry name" value="60S acidic ribosomal protein P2"/>
    <property type="match status" value="1"/>
</dbReference>
<dbReference type="GO" id="GO:0030295">
    <property type="term" value="F:protein kinase activator activity"/>
    <property type="evidence" value="ECO:0007669"/>
    <property type="project" value="TreeGrafter"/>
</dbReference>
<comment type="similarity">
    <text evidence="1">Belongs to the eukaryotic ribosomal protein P1/P2 family.</text>
</comment>
<dbReference type="OrthoDB" id="2194681at2759"/>
<dbReference type="GO" id="GO:0006414">
    <property type="term" value="P:translational elongation"/>
    <property type="evidence" value="ECO:0007669"/>
    <property type="project" value="InterPro"/>
</dbReference>
<feature type="region of interest" description="Disordered" evidence="4">
    <location>
        <begin position="1"/>
        <end position="43"/>
    </location>
</feature>
<dbReference type="Proteomes" id="UP000009168">
    <property type="component" value="Unassembled WGS sequence"/>
</dbReference>
<keyword evidence="3" id="KW-0687">Ribonucleoprotein</keyword>
<feature type="compositionally biased region" description="Basic and acidic residues" evidence="4">
    <location>
        <begin position="167"/>
        <end position="185"/>
    </location>
</feature>
<dbReference type="STRING" id="312017.Q22XR4"/>
<dbReference type="AlphaFoldDB" id="Q22XR4"/>
<dbReference type="EMBL" id="GG662802">
    <property type="protein sequence ID" value="EAR90107.2"/>
    <property type="molecule type" value="Genomic_DNA"/>
</dbReference>
<name>Q22XR4_TETTS</name>
<dbReference type="GO" id="GO:0003735">
    <property type="term" value="F:structural constituent of ribosome"/>
    <property type="evidence" value="ECO:0007669"/>
    <property type="project" value="InterPro"/>
</dbReference>
<evidence type="ECO:0000256" key="3">
    <source>
        <dbReference type="ARBA" id="ARBA00023274"/>
    </source>
</evidence>
<dbReference type="GeneID" id="7834301"/>
<keyword evidence="6" id="KW-1185">Reference proteome</keyword>
<reference evidence="6" key="1">
    <citation type="journal article" date="2006" name="PLoS Biol.">
        <title>Macronuclear genome sequence of the ciliate Tetrahymena thermophila, a model eukaryote.</title>
        <authorList>
            <person name="Eisen J.A."/>
            <person name="Coyne R.S."/>
            <person name="Wu M."/>
            <person name="Wu D."/>
            <person name="Thiagarajan M."/>
            <person name="Wortman J.R."/>
            <person name="Badger J.H."/>
            <person name="Ren Q."/>
            <person name="Amedeo P."/>
            <person name="Jones K.M."/>
            <person name="Tallon L.J."/>
            <person name="Delcher A.L."/>
            <person name="Salzberg S.L."/>
            <person name="Silva J.C."/>
            <person name="Haas B.J."/>
            <person name="Majoros W.H."/>
            <person name="Farzad M."/>
            <person name="Carlton J.M."/>
            <person name="Smith R.K. Jr."/>
            <person name="Garg J."/>
            <person name="Pearlman R.E."/>
            <person name="Karrer K.M."/>
            <person name="Sun L."/>
            <person name="Manning G."/>
            <person name="Elde N.C."/>
            <person name="Turkewitz A.P."/>
            <person name="Asai D.J."/>
            <person name="Wilkes D.E."/>
            <person name="Wang Y."/>
            <person name="Cai H."/>
            <person name="Collins K."/>
            <person name="Stewart B.A."/>
            <person name="Lee S.R."/>
            <person name="Wilamowska K."/>
            <person name="Weinberg Z."/>
            <person name="Ruzzo W.L."/>
            <person name="Wloga D."/>
            <person name="Gaertig J."/>
            <person name="Frankel J."/>
            <person name="Tsao C.-C."/>
            <person name="Gorovsky M.A."/>
            <person name="Keeling P.J."/>
            <person name="Waller R.F."/>
            <person name="Patron N.J."/>
            <person name="Cherry J.M."/>
            <person name="Stover N.A."/>
            <person name="Krieger C.J."/>
            <person name="del Toro C."/>
            <person name="Ryder H.F."/>
            <person name="Williamson S.C."/>
            <person name="Barbeau R.A."/>
            <person name="Hamilton E.P."/>
            <person name="Orias E."/>
        </authorList>
    </citation>
    <scope>NUCLEOTIDE SEQUENCE [LARGE SCALE GENOMIC DNA]</scope>
    <source>
        <strain evidence="6">SB210</strain>
    </source>
</reference>
<dbReference type="Pfam" id="PF00428">
    <property type="entry name" value="Ribosomal_60s"/>
    <property type="match status" value="1"/>
</dbReference>
<feature type="region of interest" description="Disordered" evidence="4">
    <location>
        <begin position="149"/>
        <end position="198"/>
    </location>
</feature>
<dbReference type="InterPro" id="IPR027534">
    <property type="entry name" value="Ribosomal_P1/P2"/>
</dbReference>
<dbReference type="HOGENOM" id="CLU_1028487_0_0_1"/>
<evidence type="ECO:0000256" key="1">
    <source>
        <dbReference type="ARBA" id="ARBA00005436"/>
    </source>
</evidence>
<dbReference type="InterPro" id="IPR038716">
    <property type="entry name" value="P1/P2_N_sf"/>
</dbReference>
<keyword evidence="2 5" id="KW-0689">Ribosomal protein</keyword>
<dbReference type="CDD" id="cd05831">
    <property type="entry name" value="Ribosomal_P1"/>
    <property type="match status" value="1"/>
</dbReference>